<dbReference type="InterPro" id="IPR016772">
    <property type="entry name" value="UCP020408"/>
</dbReference>
<sequence length="320" mass="36516">MFEFIIQPLQLFLDGAIGKDRQAKRSLTKKLHLARADCEYLQRQQDCLEQSHQKLKQTCDRITQRQKQLQSEYVQLQKRFGVLAVAQQKAEEQWAIAVDCNERLTVEQSTLAVQLQDLETEIKQLVKLADDDEKRFSAQAENLTLALENEKRENVQLTGEIAVLEASLARQTYQQPQPSNAGKSPTHDHKIPPNDINPDVLKCVDLSEVSIALVGGHDNTRHHVIEKLQQAHGLKKRHLHELSHEHTSDRRQVKEKIKNCDFVFVITGYISHKLHDSVMQLRDKDALKGDVVRLDNHGATGVLRDILTYVAHRFPSAEAS</sequence>
<name>A0A2W4TLN8_9CYAN</name>
<dbReference type="Pfam" id="PF10087">
    <property type="entry name" value="DUF2325"/>
    <property type="match status" value="1"/>
</dbReference>
<comment type="caution">
    <text evidence="4">The sequence shown here is derived from an EMBL/GenBank/DDBJ whole genome shotgun (WGS) entry which is preliminary data.</text>
</comment>
<feature type="compositionally biased region" description="Polar residues" evidence="3">
    <location>
        <begin position="172"/>
        <end position="183"/>
    </location>
</feature>
<evidence type="ECO:0000256" key="3">
    <source>
        <dbReference type="SAM" id="MobiDB-lite"/>
    </source>
</evidence>
<evidence type="ECO:0000256" key="1">
    <source>
        <dbReference type="ARBA" id="ARBA00007189"/>
    </source>
</evidence>
<gene>
    <name evidence="4" type="ORF">DCF25_21420</name>
</gene>
<dbReference type="EMBL" id="QBMC01000242">
    <property type="protein sequence ID" value="PZO09723.1"/>
    <property type="molecule type" value="Genomic_DNA"/>
</dbReference>
<evidence type="ECO:0000256" key="2">
    <source>
        <dbReference type="SAM" id="Coils"/>
    </source>
</evidence>
<proteinExistence type="inferred from homology"/>
<evidence type="ECO:0000313" key="4">
    <source>
        <dbReference type="EMBL" id="PZO09723.1"/>
    </source>
</evidence>
<evidence type="ECO:0000313" key="5">
    <source>
        <dbReference type="Proteomes" id="UP000249354"/>
    </source>
</evidence>
<reference evidence="5" key="1">
    <citation type="submission" date="2018-04" db="EMBL/GenBank/DDBJ databases">
        <authorList>
            <person name="Cornet L."/>
        </authorList>
    </citation>
    <scope>NUCLEOTIDE SEQUENCE [LARGE SCALE GENOMIC DNA]</scope>
</reference>
<protein>
    <recommendedName>
        <fullName evidence="6">DUF2325 domain-containing protein</fullName>
    </recommendedName>
</protein>
<accession>A0A2W4TLN8</accession>
<evidence type="ECO:0008006" key="6">
    <source>
        <dbReference type="Google" id="ProtNLM"/>
    </source>
</evidence>
<dbReference type="Proteomes" id="UP000249354">
    <property type="component" value="Unassembled WGS sequence"/>
</dbReference>
<keyword evidence="2" id="KW-0175">Coiled coil</keyword>
<feature type="region of interest" description="Disordered" evidence="3">
    <location>
        <begin position="172"/>
        <end position="194"/>
    </location>
</feature>
<feature type="coiled-coil region" evidence="2">
    <location>
        <begin position="52"/>
        <end position="167"/>
    </location>
</feature>
<reference evidence="4 5" key="2">
    <citation type="submission" date="2018-06" db="EMBL/GenBank/DDBJ databases">
        <title>Metagenomic assembly of (sub)arctic Cyanobacteria and their associated microbiome from non-axenic cultures.</title>
        <authorList>
            <person name="Baurain D."/>
        </authorList>
    </citation>
    <scope>NUCLEOTIDE SEQUENCE [LARGE SCALE GENOMIC DNA]</scope>
    <source>
        <strain evidence="4">ULC129bin1</strain>
    </source>
</reference>
<organism evidence="4 5">
    <name type="scientific">Leptolyngbya foveolarum</name>
    <dbReference type="NCBI Taxonomy" id="47253"/>
    <lineage>
        <taxon>Bacteria</taxon>
        <taxon>Bacillati</taxon>
        <taxon>Cyanobacteriota</taxon>
        <taxon>Cyanophyceae</taxon>
        <taxon>Leptolyngbyales</taxon>
        <taxon>Leptolyngbyaceae</taxon>
        <taxon>Leptolyngbya group</taxon>
        <taxon>Leptolyngbya</taxon>
    </lineage>
</organism>
<comment type="similarity">
    <text evidence="1">Belongs to the UPF0751 family.</text>
</comment>
<dbReference type="AlphaFoldDB" id="A0A2W4TLN8"/>